<name>A0A166GI56_9AGAM</name>
<gene>
    <name evidence="2" type="ORF">FIBSPDRAFT_933786</name>
</gene>
<reference evidence="2 3" key="1">
    <citation type="journal article" date="2016" name="Mol. Biol. Evol.">
        <title>Comparative Genomics of Early-Diverging Mushroom-Forming Fungi Provides Insights into the Origins of Lignocellulose Decay Capabilities.</title>
        <authorList>
            <person name="Nagy L.G."/>
            <person name="Riley R."/>
            <person name="Tritt A."/>
            <person name="Adam C."/>
            <person name="Daum C."/>
            <person name="Floudas D."/>
            <person name="Sun H."/>
            <person name="Yadav J.S."/>
            <person name="Pangilinan J."/>
            <person name="Larsson K.H."/>
            <person name="Matsuura K."/>
            <person name="Barry K."/>
            <person name="Labutti K."/>
            <person name="Kuo R."/>
            <person name="Ohm R.A."/>
            <person name="Bhattacharya S.S."/>
            <person name="Shirouzu T."/>
            <person name="Yoshinaga Y."/>
            <person name="Martin F.M."/>
            <person name="Grigoriev I.V."/>
            <person name="Hibbett D.S."/>
        </authorList>
    </citation>
    <scope>NUCLEOTIDE SEQUENCE [LARGE SCALE GENOMIC DNA]</scope>
    <source>
        <strain evidence="2 3">CBS 109695</strain>
    </source>
</reference>
<dbReference type="SUPFAM" id="SSF54695">
    <property type="entry name" value="POZ domain"/>
    <property type="match status" value="1"/>
</dbReference>
<dbReference type="Proteomes" id="UP000076532">
    <property type="component" value="Unassembled WGS sequence"/>
</dbReference>
<protein>
    <recommendedName>
        <fullName evidence="1">BTB domain-containing protein</fullName>
    </recommendedName>
</protein>
<dbReference type="OrthoDB" id="2757422at2759"/>
<dbReference type="InterPro" id="IPR011333">
    <property type="entry name" value="SKP1/BTB/POZ_sf"/>
</dbReference>
<evidence type="ECO:0000313" key="2">
    <source>
        <dbReference type="EMBL" id="KZP17860.1"/>
    </source>
</evidence>
<proteinExistence type="predicted"/>
<dbReference type="PROSITE" id="PS50097">
    <property type="entry name" value="BTB"/>
    <property type="match status" value="1"/>
</dbReference>
<evidence type="ECO:0000313" key="3">
    <source>
        <dbReference type="Proteomes" id="UP000076532"/>
    </source>
</evidence>
<dbReference type="EMBL" id="KV417578">
    <property type="protein sequence ID" value="KZP17860.1"/>
    <property type="molecule type" value="Genomic_DNA"/>
</dbReference>
<evidence type="ECO:0000259" key="1">
    <source>
        <dbReference type="PROSITE" id="PS50097"/>
    </source>
</evidence>
<dbReference type="STRING" id="436010.A0A166GI56"/>
<dbReference type="InterPro" id="IPR000210">
    <property type="entry name" value="BTB/POZ_dom"/>
</dbReference>
<feature type="non-terminal residue" evidence="2">
    <location>
        <position position="173"/>
    </location>
</feature>
<dbReference type="Gene3D" id="3.30.710.10">
    <property type="entry name" value="Potassium Channel Kv1.1, Chain A"/>
    <property type="match status" value="1"/>
</dbReference>
<keyword evidence="3" id="KW-1185">Reference proteome</keyword>
<accession>A0A166GI56</accession>
<dbReference type="Pfam" id="PF00651">
    <property type="entry name" value="BTB"/>
    <property type="match status" value="1"/>
</dbReference>
<dbReference type="SMART" id="SM00225">
    <property type="entry name" value="BTB"/>
    <property type="match status" value="1"/>
</dbReference>
<sequence>MNSAISQPPAKRPRADHDEDEYPLLLKCTRSAPWFEDGNIVLEAEKVQFKVYKGILAANSAIFRDMFAIAQAQGEELVDGCPLVHLGDKSQDLAHVLEALYDSSKWLDDSFEKRKQMPLAVAEGFLRLGRKYEIDHIRNQAVQRLAVIFPSDLKKFRKPLSHIPRTHPIAISA</sequence>
<dbReference type="AlphaFoldDB" id="A0A166GI56"/>
<organism evidence="2 3">
    <name type="scientific">Athelia psychrophila</name>
    <dbReference type="NCBI Taxonomy" id="1759441"/>
    <lineage>
        <taxon>Eukaryota</taxon>
        <taxon>Fungi</taxon>
        <taxon>Dikarya</taxon>
        <taxon>Basidiomycota</taxon>
        <taxon>Agaricomycotina</taxon>
        <taxon>Agaricomycetes</taxon>
        <taxon>Agaricomycetidae</taxon>
        <taxon>Atheliales</taxon>
        <taxon>Atheliaceae</taxon>
        <taxon>Athelia</taxon>
    </lineage>
</organism>
<feature type="domain" description="BTB" evidence="1">
    <location>
        <begin position="38"/>
        <end position="109"/>
    </location>
</feature>